<dbReference type="PANTHER" id="PTHR33608:SF7">
    <property type="entry name" value="DUF58 DOMAIN-CONTAINING PROTEIN"/>
    <property type="match status" value="1"/>
</dbReference>
<dbReference type="Pfam" id="PF01882">
    <property type="entry name" value="DUF58"/>
    <property type="match status" value="1"/>
</dbReference>
<gene>
    <name evidence="2" type="ORF">SV7mr_10830</name>
</gene>
<dbReference type="Gene3D" id="3.40.50.410">
    <property type="entry name" value="von Willebrand factor, type A domain"/>
    <property type="match status" value="1"/>
</dbReference>
<sequence>MRILDLVKPKDLSRLSQLQLLAKDVVEGYTTGRHRSPHKGFSVEFKEHRQYVQGDELKNIDWKVYGKSDRLYIRQYEEETTLRCNLLVDVSGSMNYAGDKAIEGNSKREYAVGLAASFAYFMLGQQDPVGLITFDNQLRREVPLRSRPGHLTPILTALTDKPTERETDLGSVFRKIVPKIGRRGLVVIISDSMGDVDSIATGLAQFRSRKHEVLFFQILDPDEVEFPFGGRIQFHDLEHAIAEQTVDAASIRGAYLERLEAHNGALRDACRRNRVDWIPVTTDQPMVDVLHQYVAARRRLVR</sequence>
<evidence type="ECO:0000313" key="2">
    <source>
        <dbReference type="EMBL" id="QDT58590.1"/>
    </source>
</evidence>
<feature type="domain" description="DUF58" evidence="1">
    <location>
        <begin position="47"/>
        <end position="262"/>
    </location>
</feature>
<dbReference type="Proteomes" id="UP000315003">
    <property type="component" value="Chromosome"/>
</dbReference>
<protein>
    <recommendedName>
        <fullName evidence="1">DUF58 domain-containing protein</fullName>
    </recommendedName>
</protein>
<dbReference type="InterPro" id="IPR002881">
    <property type="entry name" value="DUF58"/>
</dbReference>
<dbReference type="RefSeq" id="WP_145269859.1">
    <property type="nucleotide sequence ID" value="NZ_CP036272.1"/>
</dbReference>
<dbReference type="OrthoDB" id="9780819at2"/>
<reference evidence="2 3" key="1">
    <citation type="submission" date="2019-02" db="EMBL/GenBank/DDBJ databases">
        <title>Deep-cultivation of Planctomycetes and their phenomic and genomic characterization uncovers novel biology.</title>
        <authorList>
            <person name="Wiegand S."/>
            <person name="Jogler M."/>
            <person name="Boedeker C."/>
            <person name="Pinto D."/>
            <person name="Vollmers J."/>
            <person name="Rivas-Marin E."/>
            <person name="Kohn T."/>
            <person name="Peeters S.H."/>
            <person name="Heuer A."/>
            <person name="Rast P."/>
            <person name="Oberbeckmann S."/>
            <person name="Bunk B."/>
            <person name="Jeske O."/>
            <person name="Meyerdierks A."/>
            <person name="Storesund J.E."/>
            <person name="Kallscheuer N."/>
            <person name="Luecker S."/>
            <person name="Lage O.M."/>
            <person name="Pohl T."/>
            <person name="Merkel B.J."/>
            <person name="Hornburger P."/>
            <person name="Mueller R.-W."/>
            <person name="Bruemmer F."/>
            <person name="Labrenz M."/>
            <person name="Spormann A.M."/>
            <person name="Op den Camp H."/>
            <person name="Overmann J."/>
            <person name="Amann R."/>
            <person name="Jetten M.S.M."/>
            <person name="Mascher T."/>
            <person name="Medema M.H."/>
            <person name="Devos D.P."/>
            <person name="Kaster A.-K."/>
            <person name="Ovreas L."/>
            <person name="Rohde M."/>
            <person name="Galperin M.Y."/>
            <person name="Jogler C."/>
        </authorList>
    </citation>
    <scope>NUCLEOTIDE SEQUENCE [LARGE SCALE GENOMIC DNA]</scope>
    <source>
        <strain evidence="2 3">SV_7m_r</strain>
    </source>
</reference>
<evidence type="ECO:0000259" key="1">
    <source>
        <dbReference type="Pfam" id="PF01882"/>
    </source>
</evidence>
<accession>A0A517SR33</accession>
<dbReference type="SUPFAM" id="SSF53300">
    <property type="entry name" value="vWA-like"/>
    <property type="match status" value="1"/>
</dbReference>
<dbReference type="InterPro" id="IPR036465">
    <property type="entry name" value="vWFA_dom_sf"/>
</dbReference>
<dbReference type="AlphaFoldDB" id="A0A517SR33"/>
<evidence type="ECO:0000313" key="3">
    <source>
        <dbReference type="Proteomes" id="UP000315003"/>
    </source>
</evidence>
<name>A0A517SR33_9BACT</name>
<organism evidence="2 3">
    <name type="scientific">Stieleria bergensis</name>
    <dbReference type="NCBI Taxonomy" id="2528025"/>
    <lineage>
        <taxon>Bacteria</taxon>
        <taxon>Pseudomonadati</taxon>
        <taxon>Planctomycetota</taxon>
        <taxon>Planctomycetia</taxon>
        <taxon>Pirellulales</taxon>
        <taxon>Pirellulaceae</taxon>
        <taxon>Stieleria</taxon>
    </lineage>
</organism>
<proteinExistence type="predicted"/>
<dbReference type="PANTHER" id="PTHR33608">
    <property type="entry name" value="BLL2464 PROTEIN"/>
    <property type="match status" value="1"/>
</dbReference>
<dbReference type="EMBL" id="CP036272">
    <property type="protein sequence ID" value="QDT58590.1"/>
    <property type="molecule type" value="Genomic_DNA"/>
</dbReference>
<keyword evidence="3" id="KW-1185">Reference proteome</keyword>